<reference evidence="1 2" key="1">
    <citation type="submission" date="2021-06" db="EMBL/GenBank/DDBJ databases">
        <title>Caerostris darwini draft genome.</title>
        <authorList>
            <person name="Kono N."/>
            <person name="Arakawa K."/>
        </authorList>
    </citation>
    <scope>NUCLEOTIDE SEQUENCE [LARGE SCALE GENOMIC DNA]</scope>
</reference>
<protein>
    <submittedName>
        <fullName evidence="1">Uncharacterized protein</fullName>
    </submittedName>
</protein>
<organism evidence="1 2">
    <name type="scientific">Caerostris darwini</name>
    <dbReference type="NCBI Taxonomy" id="1538125"/>
    <lineage>
        <taxon>Eukaryota</taxon>
        <taxon>Metazoa</taxon>
        <taxon>Ecdysozoa</taxon>
        <taxon>Arthropoda</taxon>
        <taxon>Chelicerata</taxon>
        <taxon>Arachnida</taxon>
        <taxon>Araneae</taxon>
        <taxon>Araneomorphae</taxon>
        <taxon>Entelegynae</taxon>
        <taxon>Araneoidea</taxon>
        <taxon>Araneidae</taxon>
        <taxon>Caerostris</taxon>
    </lineage>
</organism>
<comment type="caution">
    <text evidence="1">The sequence shown here is derived from an EMBL/GenBank/DDBJ whole genome shotgun (WGS) entry which is preliminary data.</text>
</comment>
<dbReference type="EMBL" id="BPLQ01009077">
    <property type="protein sequence ID" value="GIY41542.1"/>
    <property type="molecule type" value="Genomic_DNA"/>
</dbReference>
<evidence type="ECO:0000313" key="1">
    <source>
        <dbReference type="EMBL" id="GIY41542.1"/>
    </source>
</evidence>
<evidence type="ECO:0000313" key="2">
    <source>
        <dbReference type="Proteomes" id="UP001054837"/>
    </source>
</evidence>
<dbReference type="Proteomes" id="UP001054837">
    <property type="component" value="Unassembled WGS sequence"/>
</dbReference>
<accession>A0AAV4T7Z5</accession>
<keyword evidence="2" id="KW-1185">Reference proteome</keyword>
<sequence>MHAILGRLHAVETPNFYCLSFRTRLTVQKWPPDERSIMSADGTVPMPRRYCKRRELFVMIGRVVIWENEIGYSMSDFLFLKISMMEASNSNQPSYDELAVLNEGCVYIVKTNLDMETNVSYDDT</sequence>
<proteinExistence type="predicted"/>
<gene>
    <name evidence="1" type="ORF">CDAR_553501</name>
</gene>
<dbReference type="AlphaFoldDB" id="A0AAV4T7Z5"/>
<name>A0AAV4T7Z5_9ARAC</name>